<feature type="region of interest" description="Disordered" evidence="1">
    <location>
        <begin position="1"/>
        <end position="27"/>
    </location>
</feature>
<organism evidence="2">
    <name type="scientific">Thermodesulforhabdus norvegica</name>
    <dbReference type="NCBI Taxonomy" id="39841"/>
    <lineage>
        <taxon>Bacteria</taxon>
        <taxon>Pseudomonadati</taxon>
        <taxon>Thermodesulfobacteriota</taxon>
        <taxon>Syntrophobacteria</taxon>
        <taxon>Syntrophobacterales</taxon>
        <taxon>Thermodesulforhabdaceae</taxon>
        <taxon>Thermodesulforhabdus</taxon>
    </lineage>
</organism>
<evidence type="ECO:0000256" key="1">
    <source>
        <dbReference type="SAM" id="MobiDB-lite"/>
    </source>
</evidence>
<gene>
    <name evidence="2" type="ORF">ENG14_06505</name>
</gene>
<comment type="caution">
    <text evidence="2">The sequence shown here is derived from an EMBL/GenBank/DDBJ whole genome shotgun (WGS) entry which is preliminary data.</text>
</comment>
<dbReference type="EMBL" id="DQZW01000307">
    <property type="protein sequence ID" value="HDL90537.1"/>
    <property type="molecule type" value="Genomic_DNA"/>
</dbReference>
<evidence type="ECO:0000313" key="2">
    <source>
        <dbReference type="EMBL" id="HDL90537.1"/>
    </source>
</evidence>
<protein>
    <recommendedName>
        <fullName evidence="3">Ferredoxin</fullName>
    </recommendedName>
</protein>
<dbReference type="Proteomes" id="UP000886355">
    <property type="component" value="Unassembled WGS sequence"/>
</dbReference>
<reference evidence="2" key="1">
    <citation type="journal article" date="2020" name="mSystems">
        <title>Genome- and Community-Level Interaction Insights into Carbon Utilization and Element Cycling Functions of Hydrothermarchaeota in Hydrothermal Sediment.</title>
        <authorList>
            <person name="Zhou Z."/>
            <person name="Liu Y."/>
            <person name="Xu W."/>
            <person name="Pan J."/>
            <person name="Luo Z.H."/>
            <person name="Li M."/>
        </authorList>
    </citation>
    <scope>NUCLEOTIDE SEQUENCE [LARGE SCALE GENOMIC DNA]</scope>
    <source>
        <strain evidence="2">HyVt-19</strain>
    </source>
</reference>
<proteinExistence type="predicted"/>
<feature type="compositionally biased region" description="Gly residues" evidence="1">
    <location>
        <begin position="1"/>
        <end position="18"/>
    </location>
</feature>
<dbReference type="AlphaFoldDB" id="A0A7C1AWZ3"/>
<accession>A0A7C1AWZ3</accession>
<evidence type="ECO:0008006" key="3">
    <source>
        <dbReference type="Google" id="ProtNLM"/>
    </source>
</evidence>
<name>A0A7C1AWZ3_9BACT</name>
<sequence length="65" mass="6675">MAGQQEGSGSGSGSGPGAGWRRRGAGAGPGGYCVCRNCGHREPHKRGVPCNQEVCPRCGGPMYRE</sequence>